<feature type="compositionally biased region" description="Polar residues" evidence="12">
    <location>
        <begin position="28"/>
        <end position="43"/>
    </location>
</feature>
<evidence type="ECO:0000256" key="9">
    <source>
        <dbReference type="ARBA" id="ARBA00023277"/>
    </source>
</evidence>
<dbReference type="NCBIfam" id="NF008967">
    <property type="entry name" value="PRK12313.1"/>
    <property type="match status" value="1"/>
</dbReference>
<dbReference type="GO" id="GO:0005978">
    <property type="term" value="P:glycogen biosynthetic process"/>
    <property type="evidence" value="ECO:0007669"/>
    <property type="project" value="UniProtKB-UniRule"/>
</dbReference>
<organism evidence="14">
    <name type="scientific">Methylobacterium bullatum</name>
    <dbReference type="NCBI Taxonomy" id="570505"/>
    <lineage>
        <taxon>Bacteria</taxon>
        <taxon>Pseudomonadati</taxon>
        <taxon>Pseudomonadota</taxon>
        <taxon>Alphaproteobacteria</taxon>
        <taxon>Hyphomicrobiales</taxon>
        <taxon>Methylobacteriaceae</taxon>
        <taxon>Methylobacterium</taxon>
    </lineage>
</organism>
<evidence type="ECO:0000259" key="13">
    <source>
        <dbReference type="SMART" id="SM00642"/>
    </source>
</evidence>
<comment type="pathway">
    <text evidence="3 10">Glycan biosynthesis; glycogen biosynthesis.</text>
</comment>
<evidence type="ECO:0000256" key="8">
    <source>
        <dbReference type="ARBA" id="ARBA00023056"/>
    </source>
</evidence>
<dbReference type="PANTHER" id="PTHR43651:SF3">
    <property type="entry name" value="1,4-ALPHA-GLUCAN-BRANCHING ENZYME"/>
    <property type="match status" value="1"/>
</dbReference>
<keyword evidence="8 10" id="KW-0320">Glycogen biosynthesis</keyword>
<dbReference type="InterPro" id="IPR017853">
    <property type="entry name" value="GH"/>
</dbReference>
<evidence type="ECO:0000256" key="2">
    <source>
        <dbReference type="ARBA" id="ARBA00002953"/>
    </source>
</evidence>
<proteinExistence type="inferred from homology"/>
<dbReference type="Gene3D" id="2.60.40.10">
    <property type="entry name" value="Immunoglobulins"/>
    <property type="match status" value="2"/>
</dbReference>
<feature type="domain" description="Glycosyl hydrolase family 13 catalytic" evidence="13">
    <location>
        <begin position="290"/>
        <end position="646"/>
    </location>
</feature>
<dbReference type="Pfam" id="PF02806">
    <property type="entry name" value="Alpha-amylase_C"/>
    <property type="match status" value="1"/>
</dbReference>
<keyword evidence="5 10" id="KW-0321">Glycogen metabolism</keyword>
<reference evidence="14" key="1">
    <citation type="submission" date="2019-12" db="EMBL/GenBank/DDBJ databases">
        <authorList>
            <person name="Cremers G."/>
        </authorList>
    </citation>
    <scope>NUCLEOTIDE SEQUENCE</scope>
    <source>
        <strain evidence="14">Mbul2</strain>
    </source>
</reference>
<evidence type="ECO:0000256" key="1">
    <source>
        <dbReference type="ARBA" id="ARBA00000826"/>
    </source>
</evidence>
<dbReference type="InterPro" id="IPR013780">
    <property type="entry name" value="Glyco_hydro_b"/>
</dbReference>
<comment type="function">
    <text evidence="2 10">Catalyzes the formation of the alpha-1,6-glucosidic linkages in glycogen by scission of a 1,4-alpha-linked oligosaccharide from growing alpha-1,4-glucan chains and the subsequent attachment of the oligosaccharide to the alpha-1,6 position.</text>
</comment>
<accession>A0A679JT13</accession>
<evidence type="ECO:0000256" key="4">
    <source>
        <dbReference type="ARBA" id="ARBA00009000"/>
    </source>
</evidence>
<feature type="compositionally biased region" description="Basic and acidic residues" evidence="12">
    <location>
        <begin position="12"/>
        <end position="24"/>
    </location>
</feature>
<dbReference type="HAMAP" id="MF_00685">
    <property type="entry name" value="GlgB"/>
    <property type="match status" value="1"/>
</dbReference>
<dbReference type="Pfam" id="PF02922">
    <property type="entry name" value="CBM_48"/>
    <property type="match status" value="1"/>
</dbReference>
<dbReference type="Pfam" id="PF22019">
    <property type="entry name" value="GlgB_N"/>
    <property type="match status" value="1"/>
</dbReference>
<comment type="subunit">
    <text evidence="10">Monomer.</text>
</comment>
<dbReference type="CDD" id="cd11322">
    <property type="entry name" value="AmyAc_Glg_BE"/>
    <property type="match status" value="1"/>
</dbReference>
<gene>
    <name evidence="10 14" type="primary">glgB</name>
    <name evidence="14" type="ORF">MBLL_02882</name>
</gene>
<comment type="catalytic activity">
    <reaction evidence="1 10">
        <text>Transfers a segment of a (1-&gt;4)-alpha-D-glucan chain to a primary hydroxy group in a similar glucan chain.</text>
        <dbReference type="EC" id="2.4.1.18"/>
    </reaction>
</comment>
<name>A0A679JT13_9HYPH</name>
<evidence type="ECO:0000256" key="5">
    <source>
        <dbReference type="ARBA" id="ARBA00022600"/>
    </source>
</evidence>
<dbReference type="SUPFAM" id="SSF81296">
    <property type="entry name" value="E set domains"/>
    <property type="match status" value="1"/>
</dbReference>
<evidence type="ECO:0000256" key="6">
    <source>
        <dbReference type="ARBA" id="ARBA00022676"/>
    </source>
</evidence>
<dbReference type="NCBIfam" id="TIGR01515">
    <property type="entry name" value="branching_enzym"/>
    <property type="match status" value="1"/>
</dbReference>
<dbReference type="SMART" id="SM00642">
    <property type="entry name" value="Aamy"/>
    <property type="match status" value="1"/>
</dbReference>
<evidence type="ECO:0000256" key="7">
    <source>
        <dbReference type="ARBA" id="ARBA00022679"/>
    </source>
</evidence>
<dbReference type="GO" id="GO:0004553">
    <property type="term" value="F:hydrolase activity, hydrolyzing O-glycosyl compounds"/>
    <property type="evidence" value="ECO:0007669"/>
    <property type="project" value="InterPro"/>
</dbReference>
<dbReference type="InterPro" id="IPR006407">
    <property type="entry name" value="GlgB"/>
</dbReference>
<dbReference type="InterPro" id="IPR004193">
    <property type="entry name" value="Glyco_hydro_13_N"/>
</dbReference>
<evidence type="ECO:0000256" key="11">
    <source>
        <dbReference type="PIRSR" id="PIRSR000463-1"/>
    </source>
</evidence>
<dbReference type="InterPro" id="IPR054169">
    <property type="entry name" value="GlgB_N"/>
</dbReference>
<keyword evidence="9 10" id="KW-0119">Carbohydrate metabolism</keyword>
<feature type="active site" description="Nucleophile" evidence="10 11">
    <location>
        <position position="449"/>
    </location>
</feature>
<dbReference type="FunFam" id="3.20.20.80:FF:000003">
    <property type="entry name" value="1,4-alpha-glucan branching enzyme GlgB"/>
    <property type="match status" value="1"/>
</dbReference>
<feature type="region of interest" description="Disordered" evidence="12">
    <location>
        <begin position="1"/>
        <end position="43"/>
    </location>
</feature>
<dbReference type="PIRSF" id="PIRSF000463">
    <property type="entry name" value="GlgB"/>
    <property type="match status" value="1"/>
</dbReference>
<keyword evidence="6 10" id="KW-0328">Glycosyltransferase</keyword>
<dbReference type="InterPro" id="IPR006048">
    <property type="entry name" value="A-amylase/branching_C"/>
</dbReference>
<dbReference type="Gene3D" id="3.20.20.80">
    <property type="entry name" value="Glycosidases"/>
    <property type="match status" value="1"/>
</dbReference>
<comment type="similarity">
    <text evidence="4 10">Belongs to the glycosyl hydrolase 13 family. GlgB subfamily.</text>
</comment>
<protein>
    <recommendedName>
        <fullName evidence="10">1,4-alpha-glucan branching enzyme GlgB</fullName>
        <ecNumber evidence="10">2.4.1.18</ecNumber>
    </recommendedName>
    <alternativeName>
        <fullName evidence="10">1,4-alpha-D-glucan:1,4-alpha-D-glucan 6-glucosyl-transferase</fullName>
    </alternativeName>
    <alternativeName>
        <fullName evidence="10">Alpha-(1-&gt;4)-glucan branching enzyme</fullName>
    </alternativeName>
    <alternativeName>
        <fullName evidence="10">Glycogen branching enzyme</fullName>
        <shortName evidence="10">BE</shortName>
    </alternativeName>
</protein>
<dbReference type="GO" id="GO:0043169">
    <property type="term" value="F:cation binding"/>
    <property type="evidence" value="ECO:0007669"/>
    <property type="project" value="InterPro"/>
</dbReference>
<dbReference type="AlphaFoldDB" id="A0A679JT13"/>
<evidence type="ECO:0000256" key="10">
    <source>
        <dbReference type="HAMAP-Rule" id="MF_00685"/>
    </source>
</evidence>
<dbReference type="PANTHER" id="PTHR43651">
    <property type="entry name" value="1,4-ALPHA-GLUCAN-BRANCHING ENZYME"/>
    <property type="match status" value="1"/>
</dbReference>
<dbReference type="SUPFAM" id="SSF51011">
    <property type="entry name" value="Glycosyl hydrolase domain"/>
    <property type="match status" value="1"/>
</dbReference>
<dbReference type="EC" id="2.4.1.18" evidence="10"/>
<dbReference type="NCBIfam" id="NF003811">
    <property type="entry name" value="PRK05402.1"/>
    <property type="match status" value="1"/>
</dbReference>
<dbReference type="FunFam" id="2.60.40.1180:FF:000002">
    <property type="entry name" value="1,4-alpha-glucan branching enzyme GlgB"/>
    <property type="match status" value="1"/>
</dbReference>
<dbReference type="Pfam" id="PF00128">
    <property type="entry name" value="Alpha-amylase"/>
    <property type="match status" value="1"/>
</dbReference>
<dbReference type="InterPro" id="IPR013783">
    <property type="entry name" value="Ig-like_fold"/>
</dbReference>
<dbReference type="CDD" id="cd02855">
    <property type="entry name" value="E_set_GBE_prok_N"/>
    <property type="match status" value="1"/>
</dbReference>
<dbReference type="UniPathway" id="UPA00164"/>
<evidence type="ECO:0000313" key="14">
    <source>
        <dbReference type="EMBL" id="CAA2143560.1"/>
    </source>
</evidence>
<dbReference type="RefSeq" id="WP_147829918.1">
    <property type="nucleotide sequence ID" value="NZ_LR743511.1"/>
</dbReference>
<sequence length="770" mass="86450">MTDIDESLAKTSEQERKRSERIADRSAASGSSRQADADTSTVQGVHPDAVAAVMRADHGDPFSVLGPHQIGPGLWEVRVILPEAKSATLLTAGKRIPFERRHQDGFYVARVQSEGRPLYELAVEGWDGTERTRHDPYSFGSSLHQQDIDNLREIGSDVTYRVLGAQSMVLDGIDGFRFAVWAPNARRVSIVGDFNEWDGRRHPMRLWQTGGIWELFVPGLRAGVHYKFEIRGPDGSLLPLKADPVAFAAQKPPETASVLQGTNAPVWSDGKWMATRGEKDPRHTAISIYEVHLGSWARVAEEGNRYLTYKELGERLIPYVKEMGFTHIEMLPITEYPFDGSWGYQPVSLFAPTSRFGTPDDFAAFVDTAHEAGIGVMLDWVPGHFPLDAHGLGQFDGTHLYEHADPRQGFHQDWGTYIYNFGRTEVSSFLAANARFWLEHYHLDGLRVDAVASMLYLDYSRRQGEWIPNQYGGNENLDAINFLRKTNEATYSHAPGTMTIAEESTSWPGVSHPTYTGGLGFGFKWNMGWMHDTLEFMSKQTIHRRYHHHDLTFGLLYAFSENFILPLSHDEVVHGKGSLLDKMPGDRWQKFANLRAYFGYMWGHPGKKLLFMGGEFGQQKEWNHNQSLDWHLLDDPLHRGVKDLVRDLNRLYTSTPALHVRDCEAAGFQWLVSDDQDNSVIAWARKGTNPGEVAVVVSNFTPIPREGYRIGVPEAGFYREAINSDSERYGGSNVGNMGGVQAEPVESHGQPYSLVLAAPPLGTMIFVREG</sequence>
<dbReference type="SUPFAM" id="SSF51445">
    <property type="entry name" value="(Trans)glycosidases"/>
    <property type="match status" value="1"/>
</dbReference>
<dbReference type="InterPro" id="IPR014756">
    <property type="entry name" value="Ig_E-set"/>
</dbReference>
<feature type="active site" description="Proton donor" evidence="10 11">
    <location>
        <position position="502"/>
    </location>
</feature>
<dbReference type="InterPro" id="IPR006047">
    <property type="entry name" value="GH13_cat_dom"/>
</dbReference>
<evidence type="ECO:0000256" key="3">
    <source>
        <dbReference type="ARBA" id="ARBA00004964"/>
    </source>
</evidence>
<dbReference type="GO" id="GO:0003844">
    <property type="term" value="F:1,4-alpha-glucan branching enzyme activity"/>
    <property type="evidence" value="ECO:0007669"/>
    <property type="project" value="UniProtKB-UniRule"/>
</dbReference>
<keyword evidence="7 10" id="KW-0808">Transferase</keyword>
<dbReference type="Gene3D" id="2.60.40.1180">
    <property type="entry name" value="Golgi alpha-mannosidase II"/>
    <property type="match status" value="1"/>
</dbReference>
<dbReference type="EMBL" id="LR743511">
    <property type="protein sequence ID" value="CAA2143560.1"/>
    <property type="molecule type" value="Genomic_DNA"/>
</dbReference>
<evidence type="ECO:0000256" key="12">
    <source>
        <dbReference type="SAM" id="MobiDB-lite"/>
    </source>
</evidence>
<dbReference type="FunFam" id="2.60.40.10:FF:000169">
    <property type="entry name" value="1,4-alpha-glucan branching enzyme GlgB"/>
    <property type="match status" value="1"/>
</dbReference>
<dbReference type="InterPro" id="IPR037439">
    <property type="entry name" value="Branching_enzy"/>
</dbReference>
<dbReference type="InterPro" id="IPR044143">
    <property type="entry name" value="GlgB_N_E_set_prok"/>
</dbReference>
<dbReference type="GO" id="GO:0005829">
    <property type="term" value="C:cytosol"/>
    <property type="evidence" value="ECO:0007669"/>
    <property type="project" value="TreeGrafter"/>
</dbReference>